<dbReference type="NCBIfam" id="NF041728">
    <property type="entry name" value="BPSL0761_fam"/>
    <property type="match status" value="1"/>
</dbReference>
<feature type="domain" description="Antitoxin Xre/MbcA/ParS-like toxin-binding" evidence="1">
    <location>
        <begin position="91"/>
        <end position="124"/>
    </location>
</feature>
<protein>
    <recommendedName>
        <fullName evidence="1">Antitoxin Xre/MbcA/ParS-like toxin-binding domain-containing protein</fullName>
    </recommendedName>
</protein>
<dbReference type="Pfam" id="PF09722">
    <property type="entry name" value="Xre_MbcA_ParS_C"/>
    <property type="match status" value="1"/>
</dbReference>
<dbReference type="RefSeq" id="WP_201025319.1">
    <property type="nucleotide sequence ID" value="NZ_CP014226.1"/>
</dbReference>
<accession>A0A125R0A3</accession>
<reference evidence="2 3" key="1">
    <citation type="journal article" date="2016" name="Genome Announc.">
        <title>Draft Genome Sequence of 'Halomonas chromatireducens' Strain AGD 8-3, a Haloalkaliphilic Chromate- and Selenite-Reducing Gammaproteobacterium.</title>
        <authorList>
            <person name="Sharko F.S."/>
            <person name="Shapovalova A.A."/>
            <person name="Tsygankova S.V."/>
            <person name="Komova A.V."/>
            <person name="Boulygina E.S."/>
            <person name="Teslyuk A.B."/>
            <person name="Gotovtsev P.M."/>
            <person name="Namsaraev Z.B."/>
            <person name="Khijniak T.V."/>
            <person name="Nedoluzhko A.V."/>
            <person name="Vasilov R.G."/>
        </authorList>
    </citation>
    <scope>NUCLEOTIDE SEQUENCE [LARGE SCALE GENOMIC DNA]</scope>
    <source>
        <strain evidence="2 3">AGD 8-3</strain>
    </source>
</reference>
<dbReference type="Proteomes" id="UP000063387">
    <property type="component" value="Chromosome"/>
</dbReference>
<sequence>MTTPDELTRTVIQARAFLVEIGRDLSLPEAIRQEARRLLRHYPSQEEMLMAGKLEESAGKGTLLLPVFSSAIDEKPLEPTQEDGAIAVWRAAIDLFGGDRTAADRWLHHEAMGLGWKRPIDVMQDDPQ</sequence>
<name>A0A125R0A3_9GAMM</name>
<dbReference type="PATRIC" id="fig|507626.3.peg.2491"/>
<reference evidence="2 3" key="2">
    <citation type="submission" date="2016-02" db="EMBL/GenBank/DDBJ databases">
        <authorList>
            <person name="Wen L."/>
            <person name="He K."/>
            <person name="Yang H."/>
        </authorList>
    </citation>
    <scope>NUCLEOTIDE SEQUENCE [LARGE SCALE GENOMIC DNA]</scope>
    <source>
        <strain evidence="2 3">AGD 8-3</strain>
    </source>
</reference>
<evidence type="ECO:0000259" key="1">
    <source>
        <dbReference type="Pfam" id="PF09722"/>
    </source>
</evidence>
<dbReference type="InterPro" id="IPR049723">
    <property type="entry name" value="BPSL0761-like"/>
</dbReference>
<proteinExistence type="predicted"/>
<evidence type="ECO:0000313" key="2">
    <source>
        <dbReference type="EMBL" id="AMD01553.1"/>
    </source>
</evidence>
<dbReference type="AlphaFoldDB" id="A0A125R0A3"/>
<dbReference type="InterPro" id="IPR024467">
    <property type="entry name" value="Xre/MbcA/ParS-like_toxin-bd"/>
</dbReference>
<dbReference type="KEGG" id="hco:LOKO_02493"/>
<gene>
    <name evidence="2" type="ORF">LOKO_02493</name>
</gene>
<evidence type="ECO:0000313" key="3">
    <source>
        <dbReference type="Proteomes" id="UP000063387"/>
    </source>
</evidence>
<dbReference type="EMBL" id="CP014226">
    <property type="protein sequence ID" value="AMD01553.1"/>
    <property type="molecule type" value="Genomic_DNA"/>
</dbReference>
<keyword evidence="3" id="KW-1185">Reference proteome</keyword>
<organism evidence="2 3">
    <name type="scientific">Halomonas chromatireducens</name>
    <dbReference type="NCBI Taxonomy" id="507626"/>
    <lineage>
        <taxon>Bacteria</taxon>
        <taxon>Pseudomonadati</taxon>
        <taxon>Pseudomonadota</taxon>
        <taxon>Gammaproteobacteria</taxon>
        <taxon>Oceanospirillales</taxon>
        <taxon>Halomonadaceae</taxon>
        <taxon>Halomonas</taxon>
    </lineage>
</organism>